<dbReference type="SUPFAM" id="SSF52540">
    <property type="entry name" value="P-loop containing nucleoside triphosphate hydrolases"/>
    <property type="match status" value="1"/>
</dbReference>
<feature type="domain" description="Hda lid" evidence="2">
    <location>
        <begin position="170"/>
        <end position="228"/>
    </location>
</feature>
<protein>
    <submittedName>
        <fullName evidence="3">DNA replication protein</fullName>
    </submittedName>
</protein>
<proteinExistence type="predicted"/>
<dbReference type="Gene3D" id="1.10.8.60">
    <property type="match status" value="1"/>
</dbReference>
<evidence type="ECO:0000313" key="3">
    <source>
        <dbReference type="EMBL" id="RDD62802.1"/>
    </source>
</evidence>
<dbReference type="AlphaFoldDB" id="A0A369TD96"/>
<dbReference type="RefSeq" id="WP_114581377.1">
    <property type="nucleotide sequence ID" value="NZ_QPMH01000004.1"/>
</dbReference>
<dbReference type="Proteomes" id="UP000253941">
    <property type="component" value="Unassembled WGS sequence"/>
</dbReference>
<dbReference type="InterPro" id="IPR027417">
    <property type="entry name" value="P-loop_NTPase"/>
</dbReference>
<dbReference type="GO" id="GO:0006270">
    <property type="term" value="P:DNA replication initiation"/>
    <property type="evidence" value="ECO:0007669"/>
    <property type="project" value="TreeGrafter"/>
</dbReference>
<dbReference type="EMBL" id="QPMH01000004">
    <property type="protein sequence ID" value="RDD62802.1"/>
    <property type="molecule type" value="Genomic_DNA"/>
</dbReference>
<evidence type="ECO:0000256" key="1">
    <source>
        <dbReference type="SAM" id="MobiDB-lite"/>
    </source>
</evidence>
<dbReference type="PANTHER" id="PTHR30050:SF5">
    <property type="entry name" value="DNAA REGULATORY INACTIVATOR HDA"/>
    <property type="match status" value="1"/>
</dbReference>
<sequence>MSDIARQLALDLPHRPALGREDFLVAEANEVAVAWIDRWPEWPQPALLLYGPAGSGKTHLASVWQRGSGAVRLDHDALLAHEPPALLGDTAAAIVDGIEDVLGDEATQCEMERKLLHTYNMLRERQGHLLLTGRRRPAEWPLRLPDLRSRLAAAPAVGLGLPDDQLFAAVLVKLFSDRQLRVGPQVLSYLMPRIERSFAHARRLVAALDDISLEARREITVPLARGVLDSLAPNVDEAPDDGAREMGEDKHGSGGSG</sequence>
<name>A0A369TD96_9PROT</name>
<organism evidence="3 4">
    <name type="scientific">Ferruginivarius sediminum</name>
    <dbReference type="NCBI Taxonomy" id="2661937"/>
    <lineage>
        <taxon>Bacteria</taxon>
        <taxon>Pseudomonadati</taxon>
        <taxon>Pseudomonadota</taxon>
        <taxon>Alphaproteobacteria</taxon>
        <taxon>Rhodospirillales</taxon>
        <taxon>Rhodospirillaceae</taxon>
        <taxon>Ferruginivarius</taxon>
    </lineage>
</organism>
<keyword evidence="4" id="KW-1185">Reference proteome</keyword>
<reference evidence="3 4" key="1">
    <citation type="submission" date="2018-07" db="EMBL/GenBank/DDBJ databases">
        <title>Venubactetium sediminum gen. nov., sp. nov., isolated from a marine solar saltern.</title>
        <authorList>
            <person name="Wang S."/>
        </authorList>
    </citation>
    <scope>NUCLEOTIDE SEQUENCE [LARGE SCALE GENOMIC DNA]</scope>
    <source>
        <strain evidence="3 4">WD2A32</strain>
    </source>
</reference>
<dbReference type="Pfam" id="PF22688">
    <property type="entry name" value="Hda_lid"/>
    <property type="match status" value="1"/>
</dbReference>
<dbReference type="PANTHER" id="PTHR30050">
    <property type="entry name" value="CHROMOSOMAL REPLICATION INITIATOR PROTEIN DNAA"/>
    <property type="match status" value="1"/>
</dbReference>
<evidence type="ECO:0000313" key="4">
    <source>
        <dbReference type="Proteomes" id="UP000253941"/>
    </source>
</evidence>
<feature type="region of interest" description="Disordered" evidence="1">
    <location>
        <begin position="232"/>
        <end position="257"/>
    </location>
</feature>
<evidence type="ECO:0000259" key="2">
    <source>
        <dbReference type="Pfam" id="PF22688"/>
    </source>
</evidence>
<feature type="compositionally biased region" description="Basic and acidic residues" evidence="1">
    <location>
        <begin position="241"/>
        <end position="257"/>
    </location>
</feature>
<comment type="caution">
    <text evidence="3">The sequence shown here is derived from an EMBL/GenBank/DDBJ whole genome shotgun (WGS) entry which is preliminary data.</text>
</comment>
<dbReference type="Gene3D" id="3.40.50.300">
    <property type="entry name" value="P-loop containing nucleotide triphosphate hydrolases"/>
    <property type="match status" value="1"/>
</dbReference>
<dbReference type="GO" id="GO:0005886">
    <property type="term" value="C:plasma membrane"/>
    <property type="evidence" value="ECO:0007669"/>
    <property type="project" value="TreeGrafter"/>
</dbReference>
<dbReference type="GO" id="GO:0003688">
    <property type="term" value="F:DNA replication origin binding"/>
    <property type="evidence" value="ECO:0007669"/>
    <property type="project" value="TreeGrafter"/>
</dbReference>
<accession>A0A369TD96</accession>
<dbReference type="InterPro" id="IPR055199">
    <property type="entry name" value="Hda_lid"/>
</dbReference>
<gene>
    <name evidence="3" type="ORF">DRB17_06495</name>
</gene>